<name>A0A072V3I7_MEDTR</name>
<dbReference type="AlphaFoldDB" id="A0A072V3I7"/>
<reference evidence="1 3" key="1">
    <citation type="journal article" date="2011" name="Nature">
        <title>The Medicago genome provides insight into the evolution of rhizobial symbioses.</title>
        <authorList>
            <person name="Young N.D."/>
            <person name="Debelle F."/>
            <person name="Oldroyd G.E."/>
            <person name="Geurts R."/>
            <person name="Cannon S.B."/>
            <person name="Udvardi M.K."/>
            <person name="Benedito V.A."/>
            <person name="Mayer K.F."/>
            <person name="Gouzy J."/>
            <person name="Schoof H."/>
            <person name="Van de Peer Y."/>
            <person name="Proost S."/>
            <person name="Cook D.R."/>
            <person name="Meyers B.C."/>
            <person name="Spannagl M."/>
            <person name="Cheung F."/>
            <person name="De Mita S."/>
            <person name="Krishnakumar V."/>
            <person name="Gundlach H."/>
            <person name="Zhou S."/>
            <person name="Mudge J."/>
            <person name="Bharti A.K."/>
            <person name="Murray J.D."/>
            <person name="Naoumkina M.A."/>
            <person name="Rosen B."/>
            <person name="Silverstein K.A."/>
            <person name="Tang H."/>
            <person name="Rombauts S."/>
            <person name="Zhao P.X."/>
            <person name="Zhou P."/>
            <person name="Barbe V."/>
            <person name="Bardou P."/>
            <person name="Bechner M."/>
            <person name="Bellec A."/>
            <person name="Berger A."/>
            <person name="Berges H."/>
            <person name="Bidwell S."/>
            <person name="Bisseling T."/>
            <person name="Choisne N."/>
            <person name="Couloux A."/>
            <person name="Denny R."/>
            <person name="Deshpande S."/>
            <person name="Dai X."/>
            <person name="Doyle J.J."/>
            <person name="Dudez A.M."/>
            <person name="Farmer A.D."/>
            <person name="Fouteau S."/>
            <person name="Franken C."/>
            <person name="Gibelin C."/>
            <person name="Gish J."/>
            <person name="Goldstein S."/>
            <person name="Gonzalez A.J."/>
            <person name="Green P.J."/>
            <person name="Hallab A."/>
            <person name="Hartog M."/>
            <person name="Hua A."/>
            <person name="Humphray S.J."/>
            <person name="Jeong D.H."/>
            <person name="Jing Y."/>
            <person name="Jocker A."/>
            <person name="Kenton S.M."/>
            <person name="Kim D.J."/>
            <person name="Klee K."/>
            <person name="Lai H."/>
            <person name="Lang C."/>
            <person name="Lin S."/>
            <person name="Macmil S.L."/>
            <person name="Magdelenat G."/>
            <person name="Matthews L."/>
            <person name="McCorrison J."/>
            <person name="Monaghan E.L."/>
            <person name="Mun J.H."/>
            <person name="Najar F.Z."/>
            <person name="Nicholson C."/>
            <person name="Noirot C."/>
            <person name="O'Bleness M."/>
            <person name="Paule C.R."/>
            <person name="Poulain J."/>
            <person name="Prion F."/>
            <person name="Qin B."/>
            <person name="Qu C."/>
            <person name="Retzel E.F."/>
            <person name="Riddle C."/>
            <person name="Sallet E."/>
            <person name="Samain S."/>
            <person name="Samson N."/>
            <person name="Sanders I."/>
            <person name="Saurat O."/>
            <person name="Scarpelli C."/>
            <person name="Schiex T."/>
            <person name="Segurens B."/>
            <person name="Severin A.J."/>
            <person name="Sherrier D.J."/>
            <person name="Shi R."/>
            <person name="Sims S."/>
            <person name="Singer S.R."/>
            <person name="Sinharoy S."/>
            <person name="Sterck L."/>
            <person name="Viollet A."/>
            <person name="Wang B.B."/>
            <person name="Wang K."/>
            <person name="Wang M."/>
            <person name="Wang X."/>
            <person name="Warfsmann J."/>
            <person name="Weissenbach J."/>
            <person name="White D.D."/>
            <person name="White J.D."/>
            <person name="Wiley G.B."/>
            <person name="Wincker P."/>
            <person name="Xing Y."/>
            <person name="Yang L."/>
            <person name="Yao Z."/>
            <person name="Ying F."/>
            <person name="Zhai J."/>
            <person name="Zhou L."/>
            <person name="Zuber A."/>
            <person name="Denarie J."/>
            <person name="Dixon R.A."/>
            <person name="May G.D."/>
            <person name="Schwartz D.C."/>
            <person name="Rogers J."/>
            <person name="Quetier F."/>
            <person name="Town C.D."/>
            <person name="Roe B.A."/>
        </authorList>
    </citation>
    <scope>NUCLEOTIDE SEQUENCE [LARGE SCALE GENOMIC DNA]</scope>
    <source>
        <strain evidence="1">A17</strain>
        <strain evidence="2 3">cv. Jemalong A17</strain>
    </source>
</reference>
<reference evidence="2" key="3">
    <citation type="submission" date="2015-04" db="UniProtKB">
        <authorList>
            <consortium name="EnsemblPlants"/>
        </authorList>
    </citation>
    <scope>IDENTIFICATION</scope>
    <source>
        <strain evidence="2">cv. Jemalong A17</strain>
    </source>
</reference>
<sequence length="51" mass="5971">MKTCIVYTGNSKNDETSSLLHFYDKLLQADFIIRTILMYNQSSDSLTFKQF</sequence>
<evidence type="ECO:0000313" key="3">
    <source>
        <dbReference type="Proteomes" id="UP000002051"/>
    </source>
</evidence>
<proteinExistence type="predicted"/>
<organism evidence="1 3">
    <name type="scientific">Medicago truncatula</name>
    <name type="common">Barrel medic</name>
    <name type="synonym">Medicago tribuloides</name>
    <dbReference type="NCBI Taxonomy" id="3880"/>
    <lineage>
        <taxon>Eukaryota</taxon>
        <taxon>Viridiplantae</taxon>
        <taxon>Streptophyta</taxon>
        <taxon>Embryophyta</taxon>
        <taxon>Tracheophyta</taxon>
        <taxon>Spermatophyta</taxon>
        <taxon>Magnoliopsida</taxon>
        <taxon>eudicotyledons</taxon>
        <taxon>Gunneridae</taxon>
        <taxon>Pentapetalae</taxon>
        <taxon>rosids</taxon>
        <taxon>fabids</taxon>
        <taxon>Fabales</taxon>
        <taxon>Fabaceae</taxon>
        <taxon>Papilionoideae</taxon>
        <taxon>50 kb inversion clade</taxon>
        <taxon>NPAAA clade</taxon>
        <taxon>Hologalegina</taxon>
        <taxon>IRL clade</taxon>
        <taxon>Trifolieae</taxon>
        <taxon>Medicago</taxon>
    </lineage>
</organism>
<protein>
    <submittedName>
        <fullName evidence="1 2">Uncharacterized protein</fullName>
    </submittedName>
</protein>
<accession>A0A072V3I7</accession>
<keyword evidence="3" id="KW-1185">Reference proteome</keyword>
<dbReference type="EnsemblPlants" id="KEH35908">
    <property type="protein sequence ID" value="KEH35908"/>
    <property type="gene ID" value="MTR_3g106285"/>
</dbReference>
<gene>
    <name evidence="1" type="ordered locus">MTR_3g106285</name>
</gene>
<dbReference type="EMBL" id="CM001219">
    <property type="protein sequence ID" value="KEH35908.1"/>
    <property type="molecule type" value="Genomic_DNA"/>
</dbReference>
<reference evidence="1 3" key="2">
    <citation type="journal article" date="2014" name="BMC Genomics">
        <title>An improved genome release (version Mt4.0) for the model legume Medicago truncatula.</title>
        <authorList>
            <person name="Tang H."/>
            <person name="Krishnakumar V."/>
            <person name="Bidwell S."/>
            <person name="Rosen B."/>
            <person name="Chan A."/>
            <person name="Zhou S."/>
            <person name="Gentzbittel L."/>
            <person name="Childs K.L."/>
            <person name="Yandell M."/>
            <person name="Gundlach H."/>
            <person name="Mayer K.F."/>
            <person name="Schwartz D.C."/>
            <person name="Town C.D."/>
        </authorList>
    </citation>
    <scope>GENOME REANNOTATION</scope>
    <source>
        <strain evidence="1">A17</strain>
        <strain evidence="2 3">cv. Jemalong A17</strain>
    </source>
</reference>
<dbReference type="Proteomes" id="UP000002051">
    <property type="component" value="Chromosome 3"/>
</dbReference>
<evidence type="ECO:0000313" key="2">
    <source>
        <dbReference type="EnsemblPlants" id="KEH35908"/>
    </source>
</evidence>
<evidence type="ECO:0000313" key="1">
    <source>
        <dbReference type="EMBL" id="KEH35908.1"/>
    </source>
</evidence>
<dbReference type="HOGENOM" id="CLU_3109414_0_0_1"/>